<accession>A0A8J6HMM8</accession>
<keyword evidence="10" id="KW-1185">Reference proteome</keyword>
<evidence type="ECO:0000256" key="5">
    <source>
        <dbReference type="ARBA" id="ARBA00023136"/>
    </source>
</evidence>
<dbReference type="Proteomes" id="UP000719412">
    <property type="component" value="Unassembled WGS sequence"/>
</dbReference>
<evidence type="ECO:0000256" key="6">
    <source>
        <dbReference type="ARBA" id="ARBA00023170"/>
    </source>
</evidence>
<dbReference type="GO" id="GO:0050909">
    <property type="term" value="P:sensory perception of taste"/>
    <property type="evidence" value="ECO:0007669"/>
    <property type="project" value="InterPro"/>
</dbReference>
<dbReference type="GO" id="GO:0007635">
    <property type="term" value="P:chemosensory behavior"/>
    <property type="evidence" value="ECO:0007669"/>
    <property type="project" value="TreeGrafter"/>
</dbReference>
<name>A0A8J6HMM8_TENMO</name>
<evidence type="ECO:0000256" key="1">
    <source>
        <dbReference type="ARBA" id="ARBA00004651"/>
    </source>
</evidence>
<feature type="transmembrane region" description="Helical" evidence="8">
    <location>
        <begin position="370"/>
        <end position="388"/>
    </location>
</feature>
<dbReference type="InterPro" id="IPR013604">
    <property type="entry name" value="7TM_chemorcpt"/>
</dbReference>
<dbReference type="GO" id="GO:0008049">
    <property type="term" value="P:male courtship behavior"/>
    <property type="evidence" value="ECO:0007669"/>
    <property type="project" value="TreeGrafter"/>
</dbReference>
<feature type="transmembrane region" description="Helical" evidence="8">
    <location>
        <begin position="536"/>
        <end position="555"/>
    </location>
</feature>
<reference evidence="9" key="2">
    <citation type="submission" date="2021-08" db="EMBL/GenBank/DDBJ databases">
        <authorList>
            <person name="Eriksson T."/>
        </authorList>
    </citation>
    <scope>NUCLEOTIDE SEQUENCE</scope>
    <source>
        <strain evidence="9">Stoneville</strain>
        <tissue evidence="9">Whole head</tissue>
    </source>
</reference>
<feature type="transmembrane region" description="Helical" evidence="8">
    <location>
        <begin position="138"/>
        <end position="155"/>
    </location>
</feature>
<keyword evidence="7" id="KW-0807">Transducer</keyword>
<proteinExistence type="predicted"/>
<evidence type="ECO:0000256" key="2">
    <source>
        <dbReference type="ARBA" id="ARBA00022475"/>
    </source>
</evidence>
<feature type="transmembrane region" description="Helical" evidence="8">
    <location>
        <begin position="304"/>
        <end position="321"/>
    </location>
</feature>
<dbReference type="GO" id="GO:0005886">
    <property type="term" value="C:plasma membrane"/>
    <property type="evidence" value="ECO:0007669"/>
    <property type="project" value="UniProtKB-SubCell"/>
</dbReference>
<evidence type="ECO:0000313" key="10">
    <source>
        <dbReference type="Proteomes" id="UP000719412"/>
    </source>
</evidence>
<keyword evidence="3 8" id="KW-0812">Transmembrane</keyword>
<feature type="transmembrane region" description="Helical" evidence="8">
    <location>
        <begin position="51"/>
        <end position="72"/>
    </location>
</feature>
<feature type="transmembrane region" description="Helical" evidence="8">
    <location>
        <begin position="333"/>
        <end position="350"/>
    </location>
</feature>
<dbReference type="GO" id="GO:0030425">
    <property type="term" value="C:dendrite"/>
    <property type="evidence" value="ECO:0007669"/>
    <property type="project" value="TreeGrafter"/>
</dbReference>
<feature type="transmembrane region" description="Helical" evidence="8">
    <location>
        <begin position="260"/>
        <end position="284"/>
    </location>
</feature>
<dbReference type="PANTHER" id="PTHR21143:SF133">
    <property type="entry name" value="GUSTATORY AND PHEROMONE RECEPTOR 32A-RELATED"/>
    <property type="match status" value="1"/>
</dbReference>
<organism evidence="9 10">
    <name type="scientific">Tenebrio molitor</name>
    <name type="common">Yellow mealworm beetle</name>
    <dbReference type="NCBI Taxonomy" id="7067"/>
    <lineage>
        <taxon>Eukaryota</taxon>
        <taxon>Metazoa</taxon>
        <taxon>Ecdysozoa</taxon>
        <taxon>Arthropoda</taxon>
        <taxon>Hexapoda</taxon>
        <taxon>Insecta</taxon>
        <taxon>Pterygota</taxon>
        <taxon>Neoptera</taxon>
        <taxon>Endopterygota</taxon>
        <taxon>Coleoptera</taxon>
        <taxon>Polyphaga</taxon>
        <taxon>Cucujiformia</taxon>
        <taxon>Tenebrionidae</taxon>
        <taxon>Tenebrio</taxon>
    </lineage>
</organism>
<evidence type="ECO:0000256" key="8">
    <source>
        <dbReference type="SAM" id="Phobius"/>
    </source>
</evidence>
<dbReference type="EMBL" id="JABDTM020020415">
    <property type="protein sequence ID" value="KAH0817048.1"/>
    <property type="molecule type" value="Genomic_DNA"/>
</dbReference>
<keyword evidence="2" id="KW-1003">Cell membrane</keyword>
<keyword evidence="6" id="KW-0675">Receptor</keyword>
<feature type="transmembrane region" description="Helical" evidence="8">
    <location>
        <begin position="84"/>
        <end position="102"/>
    </location>
</feature>
<keyword evidence="5 8" id="KW-0472">Membrane</keyword>
<feature type="transmembrane region" description="Helical" evidence="8">
    <location>
        <begin position="161"/>
        <end position="180"/>
    </location>
</feature>
<feature type="transmembrane region" description="Helical" evidence="8">
    <location>
        <begin position="575"/>
        <end position="593"/>
    </location>
</feature>
<protein>
    <recommendedName>
        <fullName evidence="11">Gustatory receptor</fullName>
    </recommendedName>
</protein>
<feature type="transmembrane region" description="Helical" evidence="8">
    <location>
        <begin position="678"/>
        <end position="702"/>
    </location>
</feature>
<reference evidence="9" key="1">
    <citation type="journal article" date="2020" name="J Insects Food Feed">
        <title>The yellow mealworm (Tenebrio molitor) genome: a resource for the emerging insects as food and feed industry.</title>
        <authorList>
            <person name="Eriksson T."/>
            <person name="Andere A."/>
            <person name="Kelstrup H."/>
            <person name="Emery V."/>
            <person name="Picard C."/>
        </authorList>
    </citation>
    <scope>NUCLEOTIDE SEQUENCE</scope>
    <source>
        <strain evidence="9">Stoneville</strain>
        <tissue evidence="9">Whole head</tissue>
    </source>
</reference>
<evidence type="ECO:0000313" key="9">
    <source>
        <dbReference type="EMBL" id="KAH0817048.1"/>
    </source>
</evidence>
<dbReference type="GO" id="GO:0007165">
    <property type="term" value="P:signal transduction"/>
    <property type="evidence" value="ECO:0007669"/>
    <property type="project" value="UniProtKB-KW"/>
</dbReference>
<gene>
    <name evidence="9" type="ORF">GEV33_005743</name>
</gene>
<evidence type="ECO:0000256" key="7">
    <source>
        <dbReference type="ARBA" id="ARBA00023224"/>
    </source>
</evidence>
<keyword evidence="4 8" id="KW-1133">Transmembrane helix</keyword>
<dbReference type="GO" id="GO:0043025">
    <property type="term" value="C:neuronal cell body"/>
    <property type="evidence" value="ECO:0007669"/>
    <property type="project" value="TreeGrafter"/>
</dbReference>
<comment type="subcellular location">
    <subcellularLocation>
        <location evidence="1">Cell membrane</location>
        <topology evidence="1">Multi-pass membrane protein</topology>
    </subcellularLocation>
</comment>
<dbReference type="PANTHER" id="PTHR21143">
    <property type="entry name" value="INVERTEBRATE GUSTATORY RECEPTOR"/>
    <property type="match status" value="1"/>
</dbReference>
<dbReference type="AlphaFoldDB" id="A0A8J6HMM8"/>
<comment type="caution">
    <text evidence="9">The sequence shown here is derived from an EMBL/GenBank/DDBJ whole genome shotgun (WGS) entry which is preliminary data.</text>
</comment>
<feature type="transmembrane region" description="Helical" evidence="8">
    <location>
        <begin position="420"/>
        <end position="438"/>
    </location>
</feature>
<evidence type="ECO:0000256" key="4">
    <source>
        <dbReference type="ARBA" id="ARBA00022989"/>
    </source>
</evidence>
<evidence type="ECO:0000256" key="3">
    <source>
        <dbReference type="ARBA" id="ARBA00022692"/>
    </source>
</evidence>
<feature type="transmembrane region" description="Helical" evidence="8">
    <location>
        <begin position="444"/>
        <end position="462"/>
    </location>
</feature>
<sequence>MKKLSRISELNVKKSQHLHKKAVHANRELKEAEKSFNIYRMEELSLLHYDLVNLAVAVSRLFDVTTMVAMVVCSPYLNEVRENVDFMASLLCMLVIGINIVVSHRRSNSLHLILLKIKEIKSLLTAATSKNPSQSSDWLELILLLSCSLNIILAFSFDMGIYVLFFYIPSSISCLNHVFLNRVLTTIRNQFQVIDQHLQKQINRVDLNTIFPLTKVEKIRQLKEAEKTFNICRIEELSLLHFDLVNLAIEVSKLFDVTTLVAMVTWFGMVIDTIYTIIFCVMNGIQMDPPSLFCNMYFVKEIPFWVRLVYKFYGVIPFPLSTPSTFSSVVPHLYCLPFYIFYIYTCTVWLQDTINSAYSIDLIDYIDVTLALVSIFAITTSVVSKYWISNKISLLLEKVHDIKVVLFCGTPKKQKYHFNWSETILVTAIVVNYALTLFTDESNFIFFCYIPSGVCCLNHLFLSNVLRSIRDQFDLINHHLQRQVNSVDLVKIFPLTRHEKIKQLKEKDVASNIRHIEQLSLFHYDLVHLAKDINSLFDVTTIVSMAMWFSCVVDASYDFVYFVVNKIEPDAPLQFWYIQANLLFFLLWLFVMVRMYSRTQQSANETSSHIHDIWNRYSLKGEVDGKVRHLQLISVRLLSTKLQFSARNFFNLDWTFCHMELSLHHLDLVNLSLDVSKLFDITTIVSTIMLFGYIIDTVYIFLLDVINGTKGDSTLVLVLPFLGLNILFYFLWVCLMVGMYSCTQERANQTASHVHDLWNQYILAQVNDKSVNHLQLISVRLLNTKLQFTLNNFFNLDWTFCHTMVAAVTTYVVILVQFQI</sequence>
<dbReference type="GO" id="GO:0030424">
    <property type="term" value="C:axon"/>
    <property type="evidence" value="ECO:0007669"/>
    <property type="project" value="TreeGrafter"/>
</dbReference>
<feature type="transmembrane region" description="Helical" evidence="8">
    <location>
        <begin position="714"/>
        <end position="740"/>
    </location>
</feature>
<evidence type="ECO:0008006" key="11">
    <source>
        <dbReference type="Google" id="ProtNLM"/>
    </source>
</evidence>
<dbReference type="Pfam" id="PF08395">
    <property type="entry name" value="7tm_7"/>
    <property type="match status" value="2"/>
</dbReference>